<dbReference type="Gene3D" id="3.20.20.140">
    <property type="entry name" value="Metal-dependent hydrolases"/>
    <property type="match status" value="1"/>
</dbReference>
<dbReference type="InterPro" id="IPR032466">
    <property type="entry name" value="Metal_Hydrolase"/>
</dbReference>
<feature type="compositionally biased region" description="Basic and acidic residues" evidence="1">
    <location>
        <begin position="186"/>
        <end position="197"/>
    </location>
</feature>
<feature type="compositionally biased region" description="Acidic residues" evidence="1">
    <location>
        <begin position="288"/>
        <end position="307"/>
    </location>
</feature>
<dbReference type="SUPFAM" id="SSF51556">
    <property type="entry name" value="Metallo-dependent hydrolases"/>
    <property type="match status" value="1"/>
</dbReference>
<dbReference type="Proteomes" id="UP000078544">
    <property type="component" value="Unassembled WGS sequence"/>
</dbReference>
<evidence type="ECO:0000313" key="2">
    <source>
        <dbReference type="EMBL" id="KZZ94183.1"/>
    </source>
</evidence>
<evidence type="ECO:0000313" key="3">
    <source>
        <dbReference type="Proteomes" id="UP000078544"/>
    </source>
</evidence>
<name>A0A162IJ14_9HYPO</name>
<proteinExistence type="predicted"/>
<dbReference type="Pfam" id="PF01026">
    <property type="entry name" value="TatD_DNase"/>
    <property type="match status" value="1"/>
</dbReference>
<accession>A0A162IJ14</accession>
<dbReference type="AlphaFoldDB" id="A0A162IJ14"/>
<protein>
    <submittedName>
        <fullName evidence="2">Deoxyribonuclease, TatD</fullName>
    </submittedName>
</protein>
<keyword evidence="3" id="KW-1185">Reference proteome</keyword>
<feature type="region of interest" description="Disordered" evidence="1">
    <location>
        <begin position="271"/>
        <end position="319"/>
    </location>
</feature>
<reference evidence="2 3" key="1">
    <citation type="journal article" date="2016" name="Genome Biol. Evol.">
        <title>Divergent and convergent evolution of fungal pathogenicity.</title>
        <authorList>
            <person name="Shang Y."/>
            <person name="Xiao G."/>
            <person name="Zheng P."/>
            <person name="Cen K."/>
            <person name="Zhan S."/>
            <person name="Wang C."/>
        </authorList>
    </citation>
    <scope>NUCLEOTIDE SEQUENCE [LARGE SCALE GENOMIC DNA]</scope>
    <source>
        <strain evidence="2 3">RCEF 2490</strain>
    </source>
</reference>
<dbReference type="InterPro" id="IPR001130">
    <property type="entry name" value="TatD-like"/>
</dbReference>
<dbReference type="EMBL" id="AZGY01000011">
    <property type="protein sequence ID" value="KZZ94183.1"/>
    <property type="molecule type" value="Genomic_DNA"/>
</dbReference>
<dbReference type="OrthoDB" id="413993at2759"/>
<dbReference type="PANTHER" id="PTHR47345:SF1">
    <property type="entry name" value="CUT9-INTERACTING PROTEIN SCN1"/>
    <property type="match status" value="1"/>
</dbReference>
<evidence type="ECO:0000256" key="1">
    <source>
        <dbReference type="SAM" id="MobiDB-lite"/>
    </source>
</evidence>
<dbReference type="PANTHER" id="PTHR47345">
    <property type="entry name" value="CUT9-INTERACTING PROTEIN SCN1"/>
    <property type="match status" value="1"/>
</dbReference>
<gene>
    <name evidence="2" type="ORF">AAL_05150</name>
</gene>
<organism evidence="2 3">
    <name type="scientific">Moelleriella libera RCEF 2490</name>
    <dbReference type="NCBI Taxonomy" id="1081109"/>
    <lineage>
        <taxon>Eukaryota</taxon>
        <taxon>Fungi</taxon>
        <taxon>Dikarya</taxon>
        <taxon>Ascomycota</taxon>
        <taxon>Pezizomycotina</taxon>
        <taxon>Sordariomycetes</taxon>
        <taxon>Hypocreomycetidae</taxon>
        <taxon>Hypocreales</taxon>
        <taxon>Clavicipitaceae</taxon>
        <taxon>Moelleriella</taxon>
    </lineage>
</organism>
<feature type="region of interest" description="Disordered" evidence="1">
    <location>
        <begin position="186"/>
        <end position="222"/>
    </location>
</feature>
<dbReference type="GO" id="GO:0016788">
    <property type="term" value="F:hydrolase activity, acting on ester bonds"/>
    <property type="evidence" value="ECO:0007669"/>
    <property type="project" value="InterPro"/>
</dbReference>
<sequence length="429" mass="46796">MASIASFETMRASALTVMATRSQDQDLVAKVASQHGIGAREALLPRRRDGPAEHDQGAARTTAVARPGSCRVVPSFGWHPWFSHQLYDDITTSSSSAESTFVAAPTAAGETDQEAAQQQQQQQQHAAKKAHYQAVLSPPPHDDDFVALLPVPSPLSLFISATESKLRAHPVALVGEIGLDKAFRLPDDDRSRRDHPEATTTTTTTTRNEALTPGGREGRRLSPHRVAMRHQQAVLIAQLRLAGKLGKPVSVHGVQAHGVLFDTVSSCWKGHEKHVPSRREKRNVAPGAEEEEEEEEDEDEEATDNGEDSQRGPAGKPFPPRICLHSYSGPVEGLRQWLRPNIPATIYFSFSTAVNCGTESTSAKLDHVLRAVPADRILVESDLHVAGEAMDAALEDMYRRVCHVKGWGLEEGAGQIASNFESFIFGKRK</sequence>
<dbReference type="InterPro" id="IPR053044">
    <property type="entry name" value="Metallo-hydrolase/TatD-type"/>
</dbReference>
<comment type="caution">
    <text evidence="2">The sequence shown here is derived from an EMBL/GenBank/DDBJ whole genome shotgun (WGS) entry which is preliminary data.</text>
</comment>